<comment type="caution">
    <text evidence="15">The sequence shown here is derived from an EMBL/GenBank/DDBJ whole genome shotgun (WGS) entry which is preliminary data.</text>
</comment>
<dbReference type="GO" id="GO:0006004">
    <property type="term" value="P:fucose metabolic process"/>
    <property type="evidence" value="ECO:0007669"/>
    <property type="project" value="UniProtKB-KW"/>
</dbReference>
<evidence type="ECO:0000256" key="7">
    <source>
        <dbReference type="ARBA" id="ARBA00022968"/>
    </source>
</evidence>
<evidence type="ECO:0000256" key="12">
    <source>
        <dbReference type="ARBA" id="ARBA00023277"/>
    </source>
</evidence>
<evidence type="ECO:0000256" key="3">
    <source>
        <dbReference type="ARBA" id="ARBA00007737"/>
    </source>
</evidence>
<evidence type="ECO:0000256" key="4">
    <source>
        <dbReference type="ARBA" id="ARBA00022676"/>
    </source>
</evidence>
<comment type="similarity">
    <text evidence="3">Belongs to the glycosyltransferase GT106 family.</text>
</comment>
<comment type="pathway">
    <text evidence="2">Glycan metabolism.</text>
</comment>
<evidence type="ECO:0000313" key="16">
    <source>
        <dbReference type="Proteomes" id="UP001151287"/>
    </source>
</evidence>
<evidence type="ECO:0000313" key="15">
    <source>
        <dbReference type="EMBL" id="KAJ1686457.1"/>
    </source>
</evidence>
<keyword evidence="16" id="KW-1185">Reference proteome</keyword>
<dbReference type="EMBL" id="JAMQYH010000005">
    <property type="protein sequence ID" value="KAJ1686457.1"/>
    <property type="molecule type" value="Genomic_DNA"/>
</dbReference>
<sequence length="581" mass="67399">MASISCGTPVARRRPADIERLLPDETEEDSDHQDHYSYAPCYFFKEKPSNCKWRFVSFSNLTDWMRGMMVVLLSLVVLMSFLLCSYRISSFGFGVDKGKLVRKVGMRDRAIHSSSWMAENMTRPVRRPNPPVPEIWMKPNAGGYNKCIERPKNKYRNSNATVGYLMIHANGGLNQMRMGISDMVAIAKIMNATLVIPTLDHDSFWTDPSEFKDIFDLKHFIEILKDDINIVETIPLSYTRVRPLVRAPTSWSRVSEFMSFFLIYSLKFRIESDILIMQASYYRDFTKTLKKHKVVKFTHTDARISNNGLAPSIQRLRCRANYEALRYRKEIEVLGRTLVDRLRNGTNHYIALHLRYEKDMLSFTGCSHNLTKEESEELKEMRYHVTHWKEKEINSKERRLQGGCPMTPREAAIFLKAMGYPSDTNIYIVAGEIYGSNSMDALRSEYPNIYTHYILANPAELEPLELYQNQLAALDYIVALESDVFVYTYDGNMAKAVQGHRRFEGFRKTINPDRQQFVQLIDKLDTGVITWEEFQSKVKMGHKGRQGGPYERKPGFTPRQEEYFYANPLPGCLCKRVHTVK</sequence>
<protein>
    <recommendedName>
        <fullName evidence="13">O-fucosyltransferase family protein</fullName>
    </recommendedName>
</protein>
<evidence type="ECO:0000256" key="13">
    <source>
        <dbReference type="ARBA" id="ARBA00030350"/>
    </source>
</evidence>
<proteinExistence type="inferred from homology"/>
<dbReference type="Proteomes" id="UP001151287">
    <property type="component" value="Unassembled WGS sequence"/>
</dbReference>
<dbReference type="PANTHER" id="PTHR31741">
    <property type="entry name" value="OS02G0726500 PROTEIN-RELATED"/>
    <property type="match status" value="1"/>
</dbReference>
<keyword evidence="4" id="KW-0328">Glycosyltransferase</keyword>
<evidence type="ECO:0000256" key="10">
    <source>
        <dbReference type="ARBA" id="ARBA00023180"/>
    </source>
</evidence>
<comment type="subcellular location">
    <subcellularLocation>
        <location evidence="1">Membrane</location>
        <topology evidence="1">Single-pass type II membrane protein</topology>
    </subcellularLocation>
</comment>
<dbReference type="InterPro" id="IPR019378">
    <property type="entry name" value="GDP-Fuc_O-FucTrfase"/>
</dbReference>
<keyword evidence="8 14" id="KW-1133">Transmembrane helix</keyword>
<evidence type="ECO:0000256" key="11">
    <source>
        <dbReference type="ARBA" id="ARBA00023253"/>
    </source>
</evidence>
<gene>
    <name evidence="15" type="ORF">LUZ63_017847</name>
</gene>
<dbReference type="PANTHER" id="PTHR31741:SF4">
    <property type="entry name" value="O-FUCOSYLTRANSFERASE 28"/>
    <property type="match status" value="1"/>
</dbReference>
<dbReference type="OrthoDB" id="2015856at2759"/>
<dbReference type="AlphaFoldDB" id="A0A9Q0HGI5"/>
<evidence type="ECO:0000256" key="1">
    <source>
        <dbReference type="ARBA" id="ARBA00004606"/>
    </source>
</evidence>
<dbReference type="GO" id="GO:0005737">
    <property type="term" value="C:cytoplasm"/>
    <property type="evidence" value="ECO:0007669"/>
    <property type="project" value="TreeGrafter"/>
</dbReference>
<dbReference type="InterPro" id="IPR024709">
    <property type="entry name" value="FucosylTrfase_pln"/>
</dbReference>
<dbReference type="GO" id="GO:0016757">
    <property type="term" value="F:glycosyltransferase activity"/>
    <property type="evidence" value="ECO:0007669"/>
    <property type="project" value="UniProtKB-KW"/>
</dbReference>
<keyword evidence="9 14" id="KW-0472">Membrane</keyword>
<dbReference type="Pfam" id="PF10250">
    <property type="entry name" value="O-FucT"/>
    <property type="match status" value="1"/>
</dbReference>
<dbReference type="PIRSF" id="PIRSF009360">
    <property type="entry name" value="UCP009360"/>
    <property type="match status" value="1"/>
</dbReference>
<name>A0A9Q0HGI5_9POAL</name>
<evidence type="ECO:0000256" key="5">
    <source>
        <dbReference type="ARBA" id="ARBA00022679"/>
    </source>
</evidence>
<keyword evidence="6 14" id="KW-0812">Transmembrane</keyword>
<keyword evidence="5" id="KW-0808">Transferase</keyword>
<feature type="transmembrane region" description="Helical" evidence="14">
    <location>
        <begin position="64"/>
        <end position="84"/>
    </location>
</feature>
<reference evidence="15" key="1">
    <citation type="journal article" date="2022" name="Cell">
        <title>Repeat-based holocentromeres influence genome architecture and karyotype evolution.</title>
        <authorList>
            <person name="Hofstatter P.G."/>
            <person name="Thangavel G."/>
            <person name="Lux T."/>
            <person name="Neumann P."/>
            <person name="Vondrak T."/>
            <person name="Novak P."/>
            <person name="Zhang M."/>
            <person name="Costa L."/>
            <person name="Castellani M."/>
            <person name="Scott A."/>
            <person name="Toegelov H."/>
            <person name="Fuchs J."/>
            <person name="Mata-Sucre Y."/>
            <person name="Dias Y."/>
            <person name="Vanzela A.L.L."/>
            <person name="Huettel B."/>
            <person name="Almeida C.C.S."/>
            <person name="Simkova H."/>
            <person name="Souza G."/>
            <person name="Pedrosa-Harand A."/>
            <person name="Macas J."/>
            <person name="Mayer K.F.X."/>
            <person name="Houben A."/>
            <person name="Marques A."/>
        </authorList>
    </citation>
    <scope>NUCLEOTIDE SEQUENCE</scope>
    <source>
        <strain evidence="15">RhyBre1mFocal</strain>
    </source>
</reference>
<keyword evidence="12" id="KW-0119">Carbohydrate metabolism</keyword>
<dbReference type="FunFam" id="3.40.50.11350:FF:000011">
    <property type="entry name" value="O-fucosyltransferase 28"/>
    <property type="match status" value="1"/>
</dbReference>
<keyword evidence="10" id="KW-0325">Glycoprotein</keyword>
<evidence type="ECO:0000256" key="8">
    <source>
        <dbReference type="ARBA" id="ARBA00022989"/>
    </source>
</evidence>
<dbReference type="CDD" id="cd11299">
    <property type="entry name" value="O-FucT_plant"/>
    <property type="match status" value="1"/>
</dbReference>
<evidence type="ECO:0000256" key="6">
    <source>
        <dbReference type="ARBA" id="ARBA00022692"/>
    </source>
</evidence>
<dbReference type="Gene3D" id="3.40.50.11350">
    <property type="match status" value="1"/>
</dbReference>
<organism evidence="15 16">
    <name type="scientific">Rhynchospora breviuscula</name>
    <dbReference type="NCBI Taxonomy" id="2022672"/>
    <lineage>
        <taxon>Eukaryota</taxon>
        <taxon>Viridiplantae</taxon>
        <taxon>Streptophyta</taxon>
        <taxon>Embryophyta</taxon>
        <taxon>Tracheophyta</taxon>
        <taxon>Spermatophyta</taxon>
        <taxon>Magnoliopsida</taxon>
        <taxon>Liliopsida</taxon>
        <taxon>Poales</taxon>
        <taxon>Cyperaceae</taxon>
        <taxon>Cyperoideae</taxon>
        <taxon>Rhynchosporeae</taxon>
        <taxon>Rhynchospora</taxon>
    </lineage>
</organism>
<keyword evidence="11" id="KW-0294">Fucose metabolism</keyword>
<evidence type="ECO:0000256" key="2">
    <source>
        <dbReference type="ARBA" id="ARBA00004881"/>
    </source>
</evidence>
<evidence type="ECO:0000256" key="9">
    <source>
        <dbReference type="ARBA" id="ARBA00023136"/>
    </source>
</evidence>
<evidence type="ECO:0000256" key="14">
    <source>
        <dbReference type="SAM" id="Phobius"/>
    </source>
</evidence>
<dbReference type="GO" id="GO:0016020">
    <property type="term" value="C:membrane"/>
    <property type="evidence" value="ECO:0007669"/>
    <property type="project" value="UniProtKB-SubCell"/>
</dbReference>
<keyword evidence="7" id="KW-0735">Signal-anchor</keyword>
<accession>A0A9Q0HGI5</accession>